<evidence type="ECO:0000313" key="3">
    <source>
        <dbReference type="Proteomes" id="UP000517916"/>
    </source>
</evidence>
<keyword evidence="3" id="KW-1185">Reference proteome</keyword>
<gene>
    <name evidence="2" type="ORF">BC739_009036</name>
</gene>
<sequence length="221" mass="23363">METSNMMQEIKSSLGLAGIDLLVREQAAEHRAQQHRTVPVRAIPAATGSCPSSATAASWYFDADPSGEQIFATGASSNLGSYSDTTTDELVGQTEHSADPAAIQRYNDHVARDLPVAWVPKPGLPGVGDPQRPARGAAEPAGDPGPAELVLRAMTRVPDQADPAGAGRPAAGDRHRVRPAARPARRTGAGDSSARARACRKIEQFNHDQGFDQPLPVQYLS</sequence>
<feature type="compositionally biased region" description="Low complexity" evidence="1">
    <location>
        <begin position="130"/>
        <end position="146"/>
    </location>
</feature>
<feature type="region of interest" description="Disordered" evidence="1">
    <location>
        <begin position="121"/>
        <end position="146"/>
    </location>
</feature>
<comment type="caution">
    <text evidence="2">The sequence shown here is derived from an EMBL/GenBank/DDBJ whole genome shotgun (WGS) entry which is preliminary data.</text>
</comment>
<proteinExistence type="predicted"/>
<organism evidence="2 3">
    <name type="scientific">Kutzneria viridogrisea</name>
    <dbReference type="NCBI Taxonomy" id="47990"/>
    <lineage>
        <taxon>Bacteria</taxon>
        <taxon>Bacillati</taxon>
        <taxon>Actinomycetota</taxon>
        <taxon>Actinomycetes</taxon>
        <taxon>Pseudonocardiales</taxon>
        <taxon>Pseudonocardiaceae</taxon>
        <taxon>Kutzneria</taxon>
    </lineage>
</organism>
<reference evidence="2 3" key="1">
    <citation type="submission" date="2020-08" db="EMBL/GenBank/DDBJ databases">
        <title>Genomic Encyclopedia of Archaeal and Bacterial Type Strains, Phase II (KMG-II): from individual species to whole genera.</title>
        <authorList>
            <person name="Goeker M."/>
        </authorList>
    </citation>
    <scope>NUCLEOTIDE SEQUENCE [LARGE SCALE GENOMIC DNA]</scope>
    <source>
        <strain evidence="2 3">DSM 43850</strain>
    </source>
</reference>
<protein>
    <submittedName>
        <fullName evidence="2">Uncharacterized protein</fullName>
    </submittedName>
</protein>
<evidence type="ECO:0000313" key="2">
    <source>
        <dbReference type="EMBL" id="MBA8931784.1"/>
    </source>
</evidence>
<feature type="compositionally biased region" description="Low complexity" evidence="1">
    <location>
        <begin position="159"/>
        <end position="170"/>
    </location>
</feature>
<feature type="compositionally biased region" description="Basic residues" evidence="1">
    <location>
        <begin position="175"/>
        <end position="185"/>
    </location>
</feature>
<dbReference type="Proteomes" id="UP000517916">
    <property type="component" value="Unassembled WGS sequence"/>
</dbReference>
<name>A0ABR6BXZ2_9PSEU</name>
<dbReference type="EMBL" id="JACJID010000009">
    <property type="protein sequence ID" value="MBA8931784.1"/>
    <property type="molecule type" value="Genomic_DNA"/>
</dbReference>
<feature type="region of interest" description="Disordered" evidence="1">
    <location>
        <begin position="159"/>
        <end position="196"/>
    </location>
</feature>
<evidence type="ECO:0000256" key="1">
    <source>
        <dbReference type="SAM" id="MobiDB-lite"/>
    </source>
</evidence>
<dbReference type="Gene3D" id="3.10.105.10">
    <property type="entry name" value="Dipeptide-binding Protein, Domain 3"/>
    <property type="match status" value="1"/>
</dbReference>
<accession>A0ABR6BXZ2</accession>